<feature type="compositionally biased region" description="Low complexity" evidence="1">
    <location>
        <begin position="14"/>
        <end position="23"/>
    </location>
</feature>
<name>A0A3L6DAF5_MAIZE</name>
<gene>
    <name evidence="2" type="ORF">Zm00014a_037942</name>
</gene>
<reference evidence="2" key="1">
    <citation type="journal article" date="2018" name="Nat. Genet.">
        <title>Extensive intraspecific gene order and gene structural variations between Mo17 and other maize genomes.</title>
        <authorList>
            <person name="Sun S."/>
            <person name="Zhou Y."/>
            <person name="Chen J."/>
            <person name="Shi J."/>
            <person name="Zhao H."/>
            <person name="Zhao H."/>
            <person name="Song W."/>
            <person name="Zhang M."/>
            <person name="Cui Y."/>
            <person name="Dong X."/>
            <person name="Liu H."/>
            <person name="Ma X."/>
            <person name="Jiao Y."/>
            <person name="Wang B."/>
            <person name="Wei X."/>
            <person name="Stein J.C."/>
            <person name="Glaubitz J.C."/>
            <person name="Lu F."/>
            <person name="Yu G."/>
            <person name="Liang C."/>
            <person name="Fengler K."/>
            <person name="Li B."/>
            <person name="Rafalski A."/>
            <person name="Schnable P.S."/>
            <person name="Ware D.H."/>
            <person name="Buckler E.S."/>
            <person name="Lai J."/>
        </authorList>
    </citation>
    <scope>NUCLEOTIDE SEQUENCE [LARGE SCALE GENOMIC DNA]</scope>
    <source>
        <tissue evidence="2">Seedling</tissue>
    </source>
</reference>
<comment type="caution">
    <text evidence="2">The sequence shown here is derived from an EMBL/GenBank/DDBJ whole genome shotgun (WGS) entry which is preliminary data.</text>
</comment>
<dbReference type="EMBL" id="NCVQ01000010">
    <property type="protein sequence ID" value="PWZ05572.1"/>
    <property type="molecule type" value="Genomic_DNA"/>
</dbReference>
<protein>
    <submittedName>
        <fullName evidence="2">Uncharacterized protein</fullName>
    </submittedName>
</protein>
<dbReference type="AlphaFoldDB" id="A0A3L6DAF5"/>
<sequence>MSAGERTHRHRTARATTGRGPHAAGDRTHRASHSQRVQPSTSPSAVAPSPSPPHPLCRCAVPIPPTRCATATLANLHP</sequence>
<dbReference type="Proteomes" id="UP000251960">
    <property type="component" value="Chromosome 9"/>
</dbReference>
<organism evidence="2">
    <name type="scientific">Zea mays</name>
    <name type="common">Maize</name>
    <dbReference type="NCBI Taxonomy" id="4577"/>
    <lineage>
        <taxon>Eukaryota</taxon>
        <taxon>Viridiplantae</taxon>
        <taxon>Streptophyta</taxon>
        <taxon>Embryophyta</taxon>
        <taxon>Tracheophyta</taxon>
        <taxon>Spermatophyta</taxon>
        <taxon>Magnoliopsida</taxon>
        <taxon>Liliopsida</taxon>
        <taxon>Poales</taxon>
        <taxon>Poaceae</taxon>
        <taxon>PACMAD clade</taxon>
        <taxon>Panicoideae</taxon>
        <taxon>Andropogonodae</taxon>
        <taxon>Andropogoneae</taxon>
        <taxon>Tripsacinae</taxon>
        <taxon>Zea</taxon>
    </lineage>
</organism>
<feature type="region of interest" description="Disordered" evidence="1">
    <location>
        <begin position="1"/>
        <end position="57"/>
    </location>
</feature>
<accession>A0A3L6DAF5</accession>
<feature type="compositionally biased region" description="Low complexity" evidence="1">
    <location>
        <begin position="39"/>
        <end position="48"/>
    </location>
</feature>
<evidence type="ECO:0000313" key="2">
    <source>
        <dbReference type="EMBL" id="PWZ05572.1"/>
    </source>
</evidence>
<proteinExistence type="predicted"/>
<evidence type="ECO:0000256" key="1">
    <source>
        <dbReference type="SAM" id="MobiDB-lite"/>
    </source>
</evidence>